<sequence length="142" mass="15888">MNMPTNYPLPRANAQTQAYWDGCAQGELRYQRCANCGHVQCIPRSLCDRCQSSDLQWNASRREGTVLTFTTVYRAPLPVFKDMVPYVIAIVDLDEGFRVMANALPAVQQGALEIGTRVRIGFKDVHGMALPVLETILEEAKQ</sequence>
<dbReference type="PANTHER" id="PTHR34075:SF5">
    <property type="entry name" value="BLR3430 PROTEIN"/>
    <property type="match status" value="1"/>
</dbReference>
<feature type="domain" description="ChsH2 C-terminal OB-fold" evidence="1">
    <location>
        <begin position="57"/>
        <end position="122"/>
    </location>
</feature>
<protein>
    <recommendedName>
        <fullName evidence="4">DUF35 domain-containing protein</fullName>
    </recommendedName>
</protein>
<dbReference type="Gene3D" id="6.10.30.10">
    <property type="match status" value="1"/>
</dbReference>
<dbReference type="InterPro" id="IPR022002">
    <property type="entry name" value="ChsH2_Znr"/>
</dbReference>
<comment type="caution">
    <text evidence="3">The sequence shown here is derived from an EMBL/GenBank/DDBJ whole genome shotgun (WGS) entry which is preliminary data.</text>
</comment>
<evidence type="ECO:0000259" key="1">
    <source>
        <dbReference type="Pfam" id="PF01796"/>
    </source>
</evidence>
<dbReference type="EMBL" id="VSSQ01024947">
    <property type="protein sequence ID" value="MPM72775.1"/>
    <property type="molecule type" value="Genomic_DNA"/>
</dbReference>
<dbReference type="InterPro" id="IPR012340">
    <property type="entry name" value="NA-bd_OB-fold"/>
</dbReference>
<dbReference type="SUPFAM" id="SSF50249">
    <property type="entry name" value="Nucleic acid-binding proteins"/>
    <property type="match status" value="1"/>
</dbReference>
<evidence type="ECO:0000259" key="2">
    <source>
        <dbReference type="Pfam" id="PF12172"/>
    </source>
</evidence>
<dbReference type="Pfam" id="PF01796">
    <property type="entry name" value="OB_ChsH2_C"/>
    <property type="match status" value="1"/>
</dbReference>
<name>A0A645C5D5_9ZZZZ</name>
<dbReference type="InterPro" id="IPR052513">
    <property type="entry name" value="Thioester_dehydratase-like"/>
</dbReference>
<proteinExistence type="predicted"/>
<accession>A0A645C5D5</accession>
<reference evidence="3" key="1">
    <citation type="submission" date="2019-08" db="EMBL/GenBank/DDBJ databases">
        <authorList>
            <person name="Kucharzyk K."/>
            <person name="Murdoch R.W."/>
            <person name="Higgins S."/>
            <person name="Loffler F."/>
        </authorList>
    </citation>
    <scope>NUCLEOTIDE SEQUENCE</scope>
</reference>
<evidence type="ECO:0008006" key="4">
    <source>
        <dbReference type="Google" id="ProtNLM"/>
    </source>
</evidence>
<feature type="domain" description="ChsH2 rubredoxin-like zinc ribbon" evidence="2">
    <location>
        <begin position="20"/>
        <end position="55"/>
    </location>
</feature>
<gene>
    <name evidence="3" type="ORF">SDC9_119751</name>
</gene>
<evidence type="ECO:0000313" key="3">
    <source>
        <dbReference type="EMBL" id="MPM72775.1"/>
    </source>
</evidence>
<dbReference type="PANTHER" id="PTHR34075">
    <property type="entry name" value="BLR3430 PROTEIN"/>
    <property type="match status" value="1"/>
</dbReference>
<organism evidence="3">
    <name type="scientific">bioreactor metagenome</name>
    <dbReference type="NCBI Taxonomy" id="1076179"/>
    <lineage>
        <taxon>unclassified sequences</taxon>
        <taxon>metagenomes</taxon>
        <taxon>ecological metagenomes</taxon>
    </lineage>
</organism>
<dbReference type="AlphaFoldDB" id="A0A645C5D5"/>
<dbReference type="Pfam" id="PF12172">
    <property type="entry name" value="zf-ChsH2"/>
    <property type="match status" value="1"/>
</dbReference>
<dbReference type="InterPro" id="IPR002878">
    <property type="entry name" value="ChsH2_C"/>
</dbReference>